<feature type="compositionally biased region" description="Pro residues" evidence="2">
    <location>
        <begin position="29"/>
        <end position="38"/>
    </location>
</feature>
<dbReference type="EMBL" id="LMWV01000036">
    <property type="protein sequence ID" value="KUN59535.1"/>
    <property type="molecule type" value="Genomic_DNA"/>
</dbReference>
<dbReference type="Pfam" id="PF07859">
    <property type="entry name" value="Abhydrolase_3"/>
    <property type="match status" value="1"/>
</dbReference>
<dbReference type="PANTHER" id="PTHR48081:SF8">
    <property type="entry name" value="ALPHA_BETA HYDROLASE FOLD-3 DOMAIN-CONTAINING PROTEIN-RELATED"/>
    <property type="match status" value="1"/>
</dbReference>
<comment type="caution">
    <text evidence="4">The sequence shown here is derived from an EMBL/GenBank/DDBJ whole genome shotgun (WGS) entry which is preliminary data.</text>
</comment>
<dbReference type="Proteomes" id="UP000054375">
    <property type="component" value="Unassembled WGS sequence"/>
</dbReference>
<feature type="region of interest" description="Disordered" evidence="2">
    <location>
        <begin position="1"/>
        <end position="38"/>
    </location>
</feature>
<dbReference type="PANTHER" id="PTHR48081">
    <property type="entry name" value="AB HYDROLASE SUPERFAMILY PROTEIN C4A8.06C"/>
    <property type="match status" value="1"/>
</dbReference>
<name>A0A124HVU6_9ACTN</name>
<dbReference type="InterPro" id="IPR050300">
    <property type="entry name" value="GDXG_lipolytic_enzyme"/>
</dbReference>
<protein>
    <submittedName>
        <fullName evidence="4">Esterase</fullName>
    </submittedName>
</protein>
<evidence type="ECO:0000313" key="5">
    <source>
        <dbReference type="Proteomes" id="UP000054375"/>
    </source>
</evidence>
<evidence type="ECO:0000259" key="3">
    <source>
        <dbReference type="Pfam" id="PF07859"/>
    </source>
</evidence>
<feature type="compositionally biased region" description="Pro residues" evidence="2">
    <location>
        <begin position="1"/>
        <end position="21"/>
    </location>
</feature>
<feature type="domain" description="Alpha/beta hydrolase fold-3" evidence="3">
    <location>
        <begin position="118"/>
        <end position="324"/>
    </location>
</feature>
<organism evidence="4 5">
    <name type="scientific">Streptomyces griseorubiginosus</name>
    <dbReference type="NCBI Taxonomy" id="67304"/>
    <lineage>
        <taxon>Bacteria</taxon>
        <taxon>Bacillati</taxon>
        <taxon>Actinomycetota</taxon>
        <taxon>Actinomycetes</taxon>
        <taxon>Kitasatosporales</taxon>
        <taxon>Streptomycetaceae</taxon>
        <taxon>Streptomyces</taxon>
    </lineage>
</organism>
<evidence type="ECO:0000313" key="4">
    <source>
        <dbReference type="EMBL" id="KUN59535.1"/>
    </source>
</evidence>
<dbReference type="InterPro" id="IPR013094">
    <property type="entry name" value="AB_hydrolase_3"/>
</dbReference>
<keyword evidence="5" id="KW-1185">Reference proteome</keyword>
<dbReference type="SUPFAM" id="SSF53474">
    <property type="entry name" value="alpha/beta-Hydrolases"/>
    <property type="match status" value="1"/>
</dbReference>
<sequence>MRPRSPAGPPTPSSPPSPTRSPLPESEEPPMPRTHPPLDPQLAAVLAVVHDHLSPTITADDIEELRANPMFAVPDEVLTRHGTVHLQNLSVPGPPGAPDISLLVLKPVGSTAGAPVFYYMHGGGMIIGDHRTGVAGVLDWAVDTGAVVVSVNYRLAPEHPDPAPVEDCYAGLLWIHEHAAEIGGDPERIVVAGASAGGGLAAGVTLLARDRGGPPLLGQVLMCPMLDDRFLTPSSRELEGEGVWDATSNATGWNALLGERRGGDQVSIYAAPARATDLAGLPSAFVDVGSVETFRDEDIDYAARLLQAGVQCELHVWPGGFHGFDGMAPLAALSQTASATRTAWVRRLLTTS</sequence>
<evidence type="ECO:0000256" key="2">
    <source>
        <dbReference type="SAM" id="MobiDB-lite"/>
    </source>
</evidence>
<proteinExistence type="predicted"/>
<keyword evidence="1" id="KW-0378">Hydrolase</keyword>
<dbReference type="GO" id="GO:0016787">
    <property type="term" value="F:hydrolase activity"/>
    <property type="evidence" value="ECO:0007669"/>
    <property type="project" value="UniProtKB-KW"/>
</dbReference>
<dbReference type="AlphaFoldDB" id="A0A124HVU6"/>
<dbReference type="Gene3D" id="3.40.50.1820">
    <property type="entry name" value="alpha/beta hydrolase"/>
    <property type="match status" value="1"/>
</dbReference>
<dbReference type="InterPro" id="IPR029058">
    <property type="entry name" value="AB_hydrolase_fold"/>
</dbReference>
<gene>
    <name evidence="4" type="ORF">AQJ54_39555</name>
</gene>
<accession>A0A124HVU6</accession>
<evidence type="ECO:0000256" key="1">
    <source>
        <dbReference type="ARBA" id="ARBA00022801"/>
    </source>
</evidence>
<reference evidence="4 5" key="1">
    <citation type="submission" date="2015-10" db="EMBL/GenBank/DDBJ databases">
        <title>Draft genome sequence of Streptomyces griseorubiginosus DSM 40469, type strain for the species Streptomyces griseorubiginosus.</title>
        <authorList>
            <person name="Ruckert C."/>
            <person name="Winkler A."/>
            <person name="Kalinowski J."/>
            <person name="Kampfer P."/>
            <person name="Glaeser S."/>
        </authorList>
    </citation>
    <scope>NUCLEOTIDE SEQUENCE [LARGE SCALE GENOMIC DNA]</scope>
    <source>
        <strain evidence="4 5">DSM 40469</strain>
    </source>
</reference>